<evidence type="ECO:0000256" key="1">
    <source>
        <dbReference type="SAM" id="Phobius"/>
    </source>
</evidence>
<comment type="caution">
    <text evidence="2">The sequence shown here is derived from an EMBL/GenBank/DDBJ whole genome shotgun (WGS) entry which is preliminary data.</text>
</comment>
<keyword evidence="1" id="KW-1133">Transmembrane helix</keyword>
<dbReference type="AlphaFoldDB" id="A0A841T8I4"/>
<name>A0A841T8I4_9BACL</name>
<evidence type="ECO:0000313" key="2">
    <source>
        <dbReference type="EMBL" id="MBB6677813.1"/>
    </source>
</evidence>
<evidence type="ECO:0000313" key="3">
    <source>
        <dbReference type="Proteomes" id="UP000574133"/>
    </source>
</evidence>
<keyword evidence="1" id="KW-0472">Membrane</keyword>
<feature type="transmembrane region" description="Helical" evidence="1">
    <location>
        <begin position="7"/>
        <end position="25"/>
    </location>
</feature>
<proteinExistence type="predicted"/>
<accession>A0A841T8I4</accession>
<organism evidence="2 3">
    <name type="scientific">Cohnella lubricantis</name>
    <dbReference type="NCBI Taxonomy" id="2163172"/>
    <lineage>
        <taxon>Bacteria</taxon>
        <taxon>Bacillati</taxon>
        <taxon>Bacillota</taxon>
        <taxon>Bacilli</taxon>
        <taxon>Bacillales</taxon>
        <taxon>Paenibacillaceae</taxon>
        <taxon>Cohnella</taxon>
    </lineage>
</organism>
<dbReference type="Proteomes" id="UP000574133">
    <property type="component" value="Unassembled WGS sequence"/>
</dbReference>
<dbReference type="EMBL" id="JACJVN010000037">
    <property type="protein sequence ID" value="MBB6677813.1"/>
    <property type="molecule type" value="Genomic_DNA"/>
</dbReference>
<protein>
    <submittedName>
        <fullName evidence="2">Uncharacterized protein</fullName>
    </submittedName>
</protein>
<sequence>MKVKSKVFISVSIIIIMVIVLYQSYKIHQLNSQIEMINPTISSRTIQNGLVQLEGEIYYQKEHGWESPEQIVVRIQNVMEGISVTVETGQYTKKLSNDESDSLWEMYHYLYKFTENKSTHNLILSEEEKQEFEQLEDNLRSNGWGLNIGFSSDWDYFIKRVNSFLSNSK</sequence>
<keyword evidence="1" id="KW-0812">Transmembrane</keyword>
<dbReference type="RefSeq" id="WP_185179092.1">
    <property type="nucleotide sequence ID" value="NZ_CBCSEP010000053.1"/>
</dbReference>
<reference evidence="2 3" key="1">
    <citation type="submission" date="2020-08" db="EMBL/GenBank/DDBJ databases">
        <title>Cohnella phylogeny.</title>
        <authorList>
            <person name="Dunlap C."/>
        </authorList>
    </citation>
    <scope>NUCLEOTIDE SEQUENCE [LARGE SCALE GENOMIC DNA]</scope>
    <source>
        <strain evidence="2 3">DSM 103658</strain>
    </source>
</reference>
<keyword evidence="3" id="KW-1185">Reference proteome</keyword>
<gene>
    <name evidence="2" type="ORF">H4Q31_10800</name>
</gene>